<dbReference type="STRING" id="363754.RHSP_07302"/>
<dbReference type="GO" id="GO:0005886">
    <property type="term" value="C:plasma membrane"/>
    <property type="evidence" value="ECO:0007669"/>
    <property type="project" value="UniProtKB-SubCell"/>
</dbReference>
<feature type="transmembrane region" description="Helical" evidence="6">
    <location>
        <begin position="87"/>
        <end position="114"/>
    </location>
</feature>
<gene>
    <name evidence="8" type="ORF">RHSP_07302</name>
</gene>
<feature type="transmembrane region" description="Helical" evidence="6">
    <location>
        <begin position="308"/>
        <end position="328"/>
    </location>
</feature>
<keyword evidence="5 6" id="KW-0472">Membrane</keyword>
<dbReference type="SUPFAM" id="SSF103473">
    <property type="entry name" value="MFS general substrate transporter"/>
    <property type="match status" value="1"/>
</dbReference>
<feature type="transmembrane region" description="Helical" evidence="6">
    <location>
        <begin position="216"/>
        <end position="241"/>
    </location>
</feature>
<sequence>MNANVTTAAATAETSLSARWALLALAIGAFGIGTTEFSPMGLLPVIAQGVDVSIPTAGLLISAYAIGVMVGAPIMTLAFSRFGKRTALMLLMSIFTIGNLMSAMAPGYFTLIAARLVTSLNHGAFFGLGAVVAASVVPKEKQASAVAAMFMGLTIANIGGVPAATWIGQQIGWRMAFAGTALIGIAAIAALWAALPKGERGAMPDVRRELGVLTRPAVLLSMATTVMGAGAMFTLYTYVAPTLETITGASDRFVTFGLALIGVGFTIGNWLGGRLADWSLDGATKIFLGALAAIMLCLPLAFPSHTGAAIGLLVWGAAAFAIVPPVQMRVMEAASEAPGLASSINVGAFNLGNALGAAVGAGVISMGLGYAAVAIAGGLLAATGLALVLVGGREKSGQLKVHNA</sequence>
<feature type="transmembrane region" description="Helical" evidence="6">
    <location>
        <begin position="283"/>
        <end position="302"/>
    </location>
</feature>
<organism evidence="8 9">
    <name type="scientific">Rhizobium freirei PRF 81</name>
    <dbReference type="NCBI Taxonomy" id="363754"/>
    <lineage>
        <taxon>Bacteria</taxon>
        <taxon>Pseudomonadati</taxon>
        <taxon>Pseudomonadota</taxon>
        <taxon>Alphaproteobacteria</taxon>
        <taxon>Hyphomicrobiales</taxon>
        <taxon>Rhizobiaceae</taxon>
        <taxon>Rhizobium/Agrobacterium group</taxon>
        <taxon>Rhizobium</taxon>
    </lineage>
</organism>
<keyword evidence="3 6" id="KW-0812">Transmembrane</keyword>
<dbReference type="RefSeq" id="WP_004123721.1">
    <property type="nucleotide sequence ID" value="NZ_AQHN01000083.1"/>
</dbReference>
<evidence type="ECO:0000256" key="3">
    <source>
        <dbReference type="ARBA" id="ARBA00022692"/>
    </source>
</evidence>
<dbReference type="PANTHER" id="PTHR43124">
    <property type="entry name" value="PURINE EFFLUX PUMP PBUE"/>
    <property type="match status" value="1"/>
</dbReference>
<feature type="transmembrane region" description="Helical" evidence="6">
    <location>
        <begin position="145"/>
        <end position="167"/>
    </location>
</feature>
<dbReference type="OrthoDB" id="9788453at2"/>
<keyword evidence="4 6" id="KW-1133">Transmembrane helix</keyword>
<feature type="transmembrane region" description="Helical" evidence="6">
    <location>
        <begin position="59"/>
        <end position="80"/>
    </location>
</feature>
<feature type="domain" description="Major facilitator superfamily (MFS) profile" evidence="7">
    <location>
        <begin position="21"/>
        <end position="395"/>
    </location>
</feature>
<evidence type="ECO:0000313" key="9">
    <source>
        <dbReference type="Proteomes" id="UP000012429"/>
    </source>
</evidence>
<evidence type="ECO:0000256" key="6">
    <source>
        <dbReference type="SAM" id="Phobius"/>
    </source>
</evidence>
<dbReference type="PATRIC" id="fig|363754.4.peg.4773"/>
<dbReference type="PROSITE" id="PS50850">
    <property type="entry name" value="MFS"/>
    <property type="match status" value="1"/>
</dbReference>
<dbReference type="CDD" id="cd17324">
    <property type="entry name" value="MFS_NepI_like"/>
    <property type="match status" value="1"/>
</dbReference>
<feature type="transmembrane region" description="Helical" evidence="6">
    <location>
        <begin position="173"/>
        <end position="195"/>
    </location>
</feature>
<evidence type="ECO:0000256" key="5">
    <source>
        <dbReference type="ARBA" id="ARBA00023136"/>
    </source>
</evidence>
<keyword evidence="2" id="KW-1003">Cell membrane</keyword>
<keyword evidence="9" id="KW-1185">Reference proteome</keyword>
<feature type="transmembrane region" description="Helical" evidence="6">
    <location>
        <begin position="120"/>
        <end position="138"/>
    </location>
</feature>
<dbReference type="GO" id="GO:0022857">
    <property type="term" value="F:transmembrane transporter activity"/>
    <property type="evidence" value="ECO:0007669"/>
    <property type="project" value="InterPro"/>
</dbReference>
<evidence type="ECO:0000259" key="7">
    <source>
        <dbReference type="PROSITE" id="PS50850"/>
    </source>
</evidence>
<dbReference type="PANTHER" id="PTHR43124:SF8">
    <property type="entry name" value="INNER MEMBRANE TRANSPORT PROTEIN YDHP"/>
    <property type="match status" value="1"/>
</dbReference>
<dbReference type="InterPro" id="IPR050189">
    <property type="entry name" value="MFS_Efflux_Transporters"/>
</dbReference>
<dbReference type="AlphaFoldDB" id="N6TYR3"/>
<evidence type="ECO:0000256" key="1">
    <source>
        <dbReference type="ARBA" id="ARBA00004651"/>
    </source>
</evidence>
<dbReference type="Pfam" id="PF07690">
    <property type="entry name" value="MFS_1"/>
    <property type="match status" value="1"/>
</dbReference>
<dbReference type="Gene3D" id="1.20.1250.20">
    <property type="entry name" value="MFS general substrate transporter like domains"/>
    <property type="match status" value="1"/>
</dbReference>
<dbReference type="InterPro" id="IPR036259">
    <property type="entry name" value="MFS_trans_sf"/>
</dbReference>
<evidence type="ECO:0000256" key="2">
    <source>
        <dbReference type="ARBA" id="ARBA00022475"/>
    </source>
</evidence>
<feature type="transmembrane region" description="Helical" evidence="6">
    <location>
        <begin position="340"/>
        <end position="364"/>
    </location>
</feature>
<proteinExistence type="predicted"/>
<dbReference type="InterPro" id="IPR020846">
    <property type="entry name" value="MFS_dom"/>
</dbReference>
<dbReference type="EMBL" id="AQHN01000083">
    <property type="protein sequence ID" value="ENN85519.1"/>
    <property type="molecule type" value="Genomic_DNA"/>
</dbReference>
<dbReference type="InterPro" id="IPR011701">
    <property type="entry name" value="MFS"/>
</dbReference>
<accession>N6TYR3</accession>
<protein>
    <submittedName>
        <fullName evidence="8">Major facilitator superfamily MFS 1 transporter</fullName>
    </submittedName>
</protein>
<feature type="transmembrane region" description="Helical" evidence="6">
    <location>
        <begin position="370"/>
        <end position="390"/>
    </location>
</feature>
<feature type="transmembrane region" description="Helical" evidence="6">
    <location>
        <begin position="20"/>
        <end position="47"/>
    </location>
</feature>
<dbReference type="Proteomes" id="UP000012429">
    <property type="component" value="Unassembled WGS sequence"/>
</dbReference>
<evidence type="ECO:0000313" key="8">
    <source>
        <dbReference type="EMBL" id="ENN85519.1"/>
    </source>
</evidence>
<evidence type="ECO:0000256" key="4">
    <source>
        <dbReference type="ARBA" id="ARBA00022989"/>
    </source>
</evidence>
<reference evidence="8 9" key="1">
    <citation type="journal article" date="2012" name="BMC Genomics">
        <title>Genomic basis of broad host range and environmental adaptability of Rhizobium tropici CIAT 899 and Rhizobium sp. PRF 81 which are used in inoculants for common bean (Phaseolus vulgaris L.).</title>
        <authorList>
            <person name="Ormeno-Orrillo E."/>
            <person name="Menna P."/>
            <person name="Almeida L.G."/>
            <person name="Ollero F.J."/>
            <person name="Nicolas M.F."/>
            <person name="Pains Rodrigues E."/>
            <person name="Shigueyoshi Nakatani A."/>
            <person name="Silva Batista J.S."/>
            <person name="Oliveira Chueire L.M."/>
            <person name="Souza R.C."/>
            <person name="Ribeiro Vasconcelos A.T."/>
            <person name="Megias M."/>
            <person name="Hungria M."/>
            <person name="Martinez-Romero E."/>
        </authorList>
    </citation>
    <scope>NUCLEOTIDE SEQUENCE [LARGE SCALE GENOMIC DNA]</scope>
    <source>
        <strain evidence="8 9">PRF 81</strain>
    </source>
</reference>
<name>N6TYR3_9HYPH</name>
<comment type="caution">
    <text evidence="8">The sequence shown here is derived from an EMBL/GenBank/DDBJ whole genome shotgun (WGS) entry which is preliminary data.</text>
</comment>
<feature type="transmembrane region" description="Helical" evidence="6">
    <location>
        <begin position="253"/>
        <end position="271"/>
    </location>
</feature>
<comment type="subcellular location">
    <subcellularLocation>
        <location evidence="1">Cell membrane</location>
        <topology evidence="1">Multi-pass membrane protein</topology>
    </subcellularLocation>
</comment>